<dbReference type="AlphaFoldDB" id="A0A6J5GFB9"/>
<organism evidence="1 2">
    <name type="scientific">Paraburkholderia caffeinitolerans</name>
    <dbReference type="NCBI Taxonomy" id="1723730"/>
    <lineage>
        <taxon>Bacteria</taxon>
        <taxon>Pseudomonadati</taxon>
        <taxon>Pseudomonadota</taxon>
        <taxon>Betaproteobacteria</taxon>
        <taxon>Burkholderiales</taxon>
        <taxon>Burkholderiaceae</taxon>
        <taxon>Paraburkholderia</taxon>
    </lineage>
</organism>
<dbReference type="Proteomes" id="UP000494119">
    <property type="component" value="Unassembled WGS sequence"/>
</dbReference>
<protein>
    <submittedName>
        <fullName evidence="1">Uncharacterized protein</fullName>
    </submittedName>
</protein>
<sequence length="63" mass="7064">MRVQRAKRAFIDKEFERNVIGVQTVCAVRDERAERMLRDERVQDIGAGLVEMGWDVNGGATGG</sequence>
<evidence type="ECO:0000313" key="2">
    <source>
        <dbReference type="Proteomes" id="UP000494119"/>
    </source>
</evidence>
<keyword evidence="2" id="KW-1185">Reference proteome</keyword>
<gene>
    <name evidence="1" type="ORF">LMG28688_04630</name>
</gene>
<accession>A0A6J5GFB9</accession>
<reference evidence="1 2" key="1">
    <citation type="submission" date="2020-04" db="EMBL/GenBank/DDBJ databases">
        <authorList>
            <person name="De Canck E."/>
        </authorList>
    </citation>
    <scope>NUCLEOTIDE SEQUENCE [LARGE SCALE GENOMIC DNA]</scope>
    <source>
        <strain evidence="1 2">LMG 28688</strain>
    </source>
</reference>
<evidence type="ECO:0000313" key="1">
    <source>
        <dbReference type="EMBL" id="CAB3797874.1"/>
    </source>
</evidence>
<name>A0A6J5GFB9_9BURK</name>
<dbReference type="EMBL" id="CADIKL010000026">
    <property type="protein sequence ID" value="CAB3797874.1"/>
    <property type="molecule type" value="Genomic_DNA"/>
</dbReference>
<proteinExistence type="predicted"/>